<dbReference type="SUPFAM" id="SSF54001">
    <property type="entry name" value="Cysteine proteinases"/>
    <property type="match status" value="1"/>
</dbReference>
<keyword evidence="5" id="KW-1185">Reference proteome</keyword>
<evidence type="ECO:0000256" key="1">
    <source>
        <dbReference type="ARBA" id="ARBA00012468"/>
    </source>
</evidence>
<dbReference type="GO" id="GO:0046938">
    <property type="term" value="P:phytochelatin biosynthetic process"/>
    <property type="evidence" value="ECO:0007669"/>
    <property type="project" value="InterPro"/>
</dbReference>
<dbReference type="GO" id="GO:0046872">
    <property type="term" value="F:metal ion binding"/>
    <property type="evidence" value="ECO:0007669"/>
    <property type="project" value="InterPro"/>
</dbReference>
<feature type="domain" description="Peptidase C83" evidence="3">
    <location>
        <begin position="1"/>
        <end position="184"/>
    </location>
</feature>
<gene>
    <name evidence="4" type="ORF">BN59_00702</name>
</gene>
<dbReference type="InterPro" id="IPR007719">
    <property type="entry name" value="PCS_N"/>
</dbReference>
<evidence type="ECO:0000259" key="3">
    <source>
        <dbReference type="PROSITE" id="PS51443"/>
    </source>
</evidence>
<reference evidence="4 5" key="1">
    <citation type="submission" date="2014-06" db="EMBL/GenBank/DDBJ databases">
        <authorList>
            <person name="Urmite Genomes Urmite Genomes"/>
        </authorList>
    </citation>
    <scope>NUCLEOTIDE SEQUENCE [LARGE SCALE GENOMIC DNA]</scope>
</reference>
<dbReference type="AlphaFoldDB" id="A0A078KXK0"/>
<dbReference type="InterPro" id="IPR038156">
    <property type="entry name" value="PCS_N_sf"/>
</dbReference>
<dbReference type="EC" id="2.3.2.15" evidence="1"/>
<dbReference type="EMBL" id="CCSB01000001">
    <property type="protein sequence ID" value="CDZ76433.1"/>
    <property type="molecule type" value="Genomic_DNA"/>
</dbReference>
<dbReference type="PROSITE" id="PS51443">
    <property type="entry name" value="PCS"/>
    <property type="match status" value="1"/>
</dbReference>
<dbReference type="Gene3D" id="3.90.70.30">
    <property type="entry name" value="Phytochelatin synthase, N-terminal domain"/>
    <property type="match status" value="1"/>
</dbReference>
<proteinExistence type="predicted"/>
<dbReference type="Pfam" id="PF05023">
    <property type="entry name" value="Phytochelatin"/>
    <property type="match status" value="1"/>
</dbReference>
<keyword evidence="2" id="KW-0104">Cadmium</keyword>
<accession>A0A078KXK0</accession>
<dbReference type="Proteomes" id="UP000044071">
    <property type="component" value="Unassembled WGS sequence"/>
</dbReference>
<evidence type="ECO:0000256" key="2">
    <source>
        <dbReference type="ARBA" id="ARBA00022539"/>
    </source>
</evidence>
<protein>
    <recommendedName>
        <fullName evidence="1">glutathione gamma-glutamylcysteinyltransferase</fullName>
        <ecNumber evidence="1">2.3.2.15</ecNumber>
    </recommendedName>
</protein>
<dbReference type="STRING" id="1034943.BN59_00702"/>
<evidence type="ECO:0000313" key="5">
    <source>
        <dbReference type="Proteomes" id="UP000044071"/>
    </source>
</evidence>
<organism evidence="4 5">
    <name type="scientific">Legionella massiliensis</name>
    <dbReference type="NCBI Taxonomy" id="1034943"/>
    <lineage>
        <taxon>Bacteria</taxon>
        <taxon>Pseudomonadati</taxon>
        <taxon>Pseudomonadota</taxon>
        <taxon>Gammaproteobacteria</taxon>
        <taxon>Legionellales</taxon>
        <taxon>Legionellaceae</taxon>
        <taxon>Legionella</taxon>
    </lineage>
</organism>
<evidence type="ECO:0000313" key="4">
    <source>
        <dbReference type="EMBL" id="CDZ76433.1"/>
    </source>
</evidence>
<dbReference type="GO" id="GO:0010038">
    <property type="term" value="P:response to metal ion"/>
    <property type="evidence" value="ECO:0007669"/>
    <property type="project" value="InterPro"/>
</dbReference>
<sequence>MLDIYKKGFRQQHEATCGPASIILSATGLGLEKKEESEWIDKRFKRWLPVHEFLDRGMALHELLFISELVYAGKISLTLYRSYEENYAIFIDEIKNAFQTRNAVLVVNFLQADFIKGLSSDSKGNPHYSPLVAWKTKENEVLLCDVDQAIQEPYWVKIDAIFQSMAKYNPAYNLPRGWLVLKKR</sequence>
<name>A0A078KXK0_9GAMM</name>
<dbReference type="InterPro" id="IPR038765">
    <property type="entry name" value="Papain-like_cys_pep_sf"/>
</dbReference>
<dbReference type="GO" id="GO:0016756">
    <property type="term" value="F:glutathione gamma-glutamylcysteinyltransferase activity"/>
    <property type="evidence" value="ECO:0007669"/>
    <property type="project" value="UniProtKB-EC"/>
</dbReference>